<dbReference type="Proteomes" id="UP000468581">
    <property type="component" value="Unassembled WGS sequence"/>
</dbReference>
<reference evidence="1 2" key="1">
    <citation type="submission" date="2020-01" db="EMBL/GenBank/DDBJ databases">
        <title>Leptobacterium flavescens.</title>
        <authorList>
            <person name="Wang G."/>
        </authorList>
    </citation>
    <scope>NUCLEOTIDE SEQUENCE [LARGE SCALE GENOMIC DNA]</scope>
    <source>
        <strain evidence="1 2">KCTC 22160</strain>
    </source>
</reference>
<proteinExistence type="predicted"/>
<dbReference type="AlphaFoldDB" id="A0A6P0UQS7"/>
<comment type="caution">
    <text evidence="1">The sequence shown here is derived from an EMBL/GenBank/DDBJ whole genome shotgun (WGS) entry which is preliminary data.</text>
</comment>
<gene>
    <name evidence="1" type="ORF">GWK08_12060</name>
</gene>
<protein>
    <submittedName>
        <fullName evidence="1">Uncharacterized protein</fullName>
    </submittedName>
</protein>
<dbReference type="EMBL" id="JAABOO010000002">
    <property type="protein sequence ID" value="NER14179.1"/>
    <property type="molecule type" value="Genomic_DNA"/>
</dbReference>
<keyword evidence="2" id="KW-1185">Reference proteome</keyword>
<dbReference type="RefSeq" id="WP_163607437.1">
    <property type="nucleotide sequence ID" value="NZ_JAABOO010000002.1"/>
</dbReference>
<name>A0A6P0UQS7_9FLAO</name>
<accession>A0A6P0UQS7</accession>
<evidence type="ECO:0000313" key="2">
    <source>
        <dbReference type="Proteomes" id="UP000468581"/>
    </source>
</evidence>
<sequence length="218" mass="25092">MKQKLVFLFLSISLFTYGQKTIYEHNNFKEFSKDHKILAIVPFLATLELDEEQELSKEQLDELEDQEGEAVQNALENYFLKRKEKKKFSVEFQDIKNTNAILAQNGISIDNIDIYTTQELCKILNVDGLISGNLTLSALISKSVPKVDFLSIIMGKSDFGRIAIKISDGKTGKLLWKYEKVINRKSGKNTNAIIEGMMKNAARKFPYDREKEKKRRKD</sequence>
<dbReference type="Gene3D" id="3.40.50.10610">
    <property type="entry name" value="ABC-type transport auxiliary lipoprotein component"/>
    <property type="match status" value="1"/>
</dbReference>
<organism evidence="1 2">
    <name type="scientific">Leptobacterium flavescens</name>
    <dbReference type="NCBI Taxonomy" id="472055"/>
    <lineage>
        <taxon>Bacteria</taxon>
        <taxon>Pseudomonadati</taxon>
        <taxon>Bacteroidota</taxon>
        <taxon>Flavobacteriia</taxon>
        <taxon>Flavobacteriales</taxon>
        <taxon>Flavobacteriaceae</taxon>
        <taxon>Leptobacterium</taxon>
    </lineage>
</organism>
<evidence type="ECO:0000313" key="1">
    <source>
        <dbReference type="EMBL" id="NER14179.1"/>
    </source>
</evidence>